<dbReference type="Pfam" id="PF01529">
    <property type="entry name" value="DHHC"/>
    <property type="match status" value="1"/>
</dbReference>
<dbReference type="OrthoDB" id="194358at2759"/>
<keyword evidence="6 7" id="KW-0472">Membrane</keyword>
<evidence type="ECO:0000313" key="9">
    <source>
        <dbReference type="EMBL" id="RNA00904.1"/>
    </source>
</evidence>
<protein>
    <recommendedName>
        <fullName evidence="7">Palmitoyltransferase</fullName>
        <ecNumber evidence="7">2.3.1.225</ecNumber>
    </recommendedName>
</protein>
<keyword evidence="7" id="KW-0012">Acyltransferase</keyword>
<comment type="similarity">
    <text evidence="7">Belongs to the DHHC palmitoyltransferase family.</text>
</comment>
<evidence type="ECO:0000256" key="3">
    <source>
        <dbReference type="ARBA" id="ARBA00022737"/>
    </source>
</evidence>
<dbReference type="GO" id="GO:0019706">
    <property type="term" value="F:protein-cysteine S-palmitoyltransferase activity"/>
    <property type="evidence" value="ECO:0007669"/>
    <property type="project" value="UniProtKB-EC"/>
</dbReference>
<dbReference type="STRING" id="10195.A0A3M7PPH4"/>
<organism evidence="9 10">
    <name type="scientific">Brachionus plicatilis</name>
    <name type="common">Marine rotifer</name>
    <name type="synonym">Brachionus muelleri</name>
    <dbReference type="NCBI Taxonomy" id="10195"/>
    <lineage>
        <taxon>Eukaryota</taxon>
        <taxon>Metazoa</taxon>
        <taxon>Spiralia</taxon>
        <taxon>Gnathifera</taxon>
        <taxon>Rotifera</taxon>
        <taxon>Eurotatoria</taxon>
        <taxon>Monogononta</taxon>
        <taxon>Pseudotrocha</taxon>
        <taxon>Ploima</taxon>
        <taxon>Brachionidae</taxon>
        <taxon>Brachionus</taxon>
    </lineage>
</organism>
<name>A0A3M7PPH4_BRAPC</name>
<evidence type="ECO:0000256" key="1">
    <source>
        <dbReference type="ARBA" id="ARBA00004141"/>
    </source>
</evidence>
<evidence type="ECO:0000256" key="6">
    <source>
        <dbReference type="ARBA" id="ARBA00023136"/>
    </source>
</evidence>
<evidence type="ECO:0000256" key="2">
    <source>
        <dbReference type="ARBA" id="ARBA00022692"/>
    </source>
</evidence>
<keyword evidence="3" id="KW-0677">Repeat</keyword>
<keyword evidence="7 9" id="KW-0808">Transferase</keyword>
<dbReference type="EMBL" id="REGN01009558">
    <property type="protein sequence ID" value="RNA00904.1"/>
    <property type="molecule type" value="Genomic_DNA"/>
</dbReference>
<dbReference type="PANTHER" id="PTHR24161">
    <property type="entry name" value="ANK_REP_REGION DOMAIN-CONTAINING PROTEIN-RELATED"/>
    <property type="match status" value="1"/>
</dbReference>
<dbReference type="InterPro" id="IPR036770">
    <property type="entry name" value="Ankyrin_rpt-contain_sf"/>
</dbReference>
<evidence type="ECO:0000256" key="4">
    <source>
        <dbReference type="ARBA" id="ARBA00022989"/>
    </source>
</evidence>
<dbReference type="Gene3D" id="1.25.40.20">
    <property type="entry name" value="Ankyrin repeat-containing domain"/>
    <property type="match status" value="1"/>
</dbReference>
<comment type="catalytic activity">
    <reaction evidence="7">
        <text>L-cysteinyl-[protein] + hexadecanoyl-CoA = S-hexadecanoyl-L-cysteinyl-[protein] + CoA</text>
        <dbReference type="Rhea" id="RHEA:36683"/>
        <dbReference type="Rhea" id="RHEA-COMP:10131"/>
        <dbReference type="Rhea" id="RHEA-COMP:11032"/>
        <dbReference type="ChEBI" id="CHEBI:29950"/>
        <dbReference type="ChEBI" id="CHEBI:57287"/>
        <dbReference type="ChEBI" id="CHEBI:57379"/>
        <dbReference type="ChEBI" id="CHEBI:74151"/>
        <dbReference type="EC" id="2.3.1.225"/>
    </reaction>
</comment>
<comment type="domain">
    <text evidence="7">The DHHC domain is required for palmitoyltransferase activity.</text>
</comment>
<dbReference type="Proteomes" id="UP000276133">
    <property type="component" value="Unassembled WGS sequence"/>
</dbReference>
<keyword evidence="2 7" id="KW-0812">Transmembrane</keyword>
<feature type="domain" description="Palmitoyltransferase DHHC" evidence="8">
    <location>
        <begin position="486"/>
        <end position="621"/>
    </location>
</feature>
<dbReference type="GO" id="GO:0016020">
    <property type="term" value="C:membrane"/>
    <property type="evidence" value="ECO:0007669"/>
    <property type="project" value="UniProtKB-SubCell"/>
</dbReference>
<gene>
    <name evidence="9" type="ORF">BpHYR1_015645</name>
</gene>
<keyword evidence="4 7" id="KW-1133">Transmembrane helix</keyword>
<accession>A0A3M7PPH4</accession>
<feature type="transmembrane region" description="Helical" evidence="7">
    <location>
        <begin position="317"/>
        <end position="336"/>
    </location>
</feature>
<dbReference type="Pfam" id="PF12796">
    <property type="entry name" value="Ank_2"/>
    <property type="match status" value="2"/>
</dbReference>
<comment type="subcellular location">
    <subcellularLocation>
        <location evidence="1">Membrane</location>
        <topology evidence="1">Multi-pass membrane protein</topology>
    </subcellularLocation>
</comment>
<keyword evidence="10" id="KW-1185">Reference proteome</keyword>
<evidence type="ECO:0000256" key="5">
    <source>
        <dbReference type="ARBA" id="ARBA00023043"/>
    </source>
</evidence>
<evidence type="ECO:0000313" key="10">
    <source>
        <dbReference type="Proteomes" id="UP000276133"/>
    </source>
</evidence>
<evidence type="ECO:0000256" key="7">
    <source>
        <dbReference type="RuleBase" id="RU079119"/>
    </source>
</evidence>
<proteinExistence type="inferred from homology"/>
<feature type="transmembrane region" description="Helical" evidence="7">
    <location>
        <begin position="342"/>
        <end position="360"/>
    </location>
</feature>
<dbReference type="AlphaFoldDB" id="A0A3M7PPH4"/>
<feature type="transmembrane region" description="Helical" evidence="7">
    <location>
        <begin position="376"/>
        <end position="396"/>
    </location>
</feature>
<dbReference type="SUPFAM" id="SSF48403">
    <property type="entry name" value="Ankyrin repeat"/>
    <property type="match status" value="1"/>
</dbReference>
<sequence length="702" mass="81760">MAQETSNQAEKMQQLAIMMGVKNFDPTVLIKTEFFPDCLQNLTAQQCRVVCEALSSPTYASCVNKKGLLGGYTALHWMCIKNEYDLIEYLLVNCDADVNSTASLGESSLFICIKNCNLYTIELVIKHGADLSHRDIYNRSLVHWCAYTGKVILLYYFEKYHSISNFNELDQFKQNALHIACACGFSDLIIFLINRGDIDYYLQDFNGNTCLHMAAKCGLARICWKLTKQNNGKCAKLIGTMNNQNQTPFDMIRNEKGQQFKKIRDWLRLEAKTNKYLLNSTSDEKYSRTSLLKIKKGTFFFNWNDNFKMNLDWYSRIFAVFFIFNLPFLLNTFVIYPNEMSLWKGLVGYLSLFLLVYVMVRQRHRCTHISGYQNPFHVGLLFAMFLNNYSTYYIYLVNYNNMYNLIELAKLVLAFYQNLAFYRILRTDPGICKESYKKSDGTSYELRDLLVLNAEDPKGGKDSIEWLTDPPIFAPTLENPIPLPQLYFCESCLIVQAVPTRHCKLCECCISKFDHHCLFISKCVGLKNHRNFVMLIILSMCCLGDFVWVVLSYFELYSEFLMKENRDKNFEDRIDLIYVLFSSAPHIWCTVLAITSTFITIMLMFLLMLQIRFVSLGYTTQIRPPAFFVQSHKRMQTAVSALLYRLENLFIFLFDSCESNLDLYFKQQREYNQTILSKHSPIAMGYEAYPRDNFNKNSNSQI</sequence>
<reference evidence="9 10" key="1">
    <citation type="journal article" date="2018" name="Sci. Rep.">
        <title>Genomic signatures of local adaptation to the degree of environmental predictability in rotifers.</title>
        <authorList>
            <person name="Franch-Gras L."/>
            <person name="Hahn C."/>
            <person name="Garcia-Roger E.M."/>
            <person name="Carmona M.J."/>
            <person name="Serra M."/>
            <person name="Gomez A."/>
        </authorList>
    </citation>
    <scope>NUCLEOTIDE SEQUENCE [LARGE SCALE GENOMIC DNA]</scope>
    <source>
        <strain evidence="9">HYR1</strain>
    </source>
</reference>
<evidence type="ECO:0000259" key="8">
    <source>
        <dbReference type="Pfam" id="PF01529"/>
    </source>
</evidence>
<dbReference type="PANTHER" id="PTHR24161:SF119">
    <property type="entry name" value="ANKYRIN REPEAT DOMAIN 44"/>
    <property type="match status" value="1"/>
</dbReference>
<dbReference type="InterPro" id="IPR001594">
    <property type="entry name" value="Palmitoyltrfase_DHHC"/>
</dbReference>
<dbReference type="SMART" id="SM00248">
    <property type="entry name" value="ANK"/>
    <property type="match status" value="5"/>
</dbReference>
<dbReference type="InterPro" id="IPR002110">
    <property type="entry name" value="Ankyrin_rpt"/>
</dbReference>
<keyword evidence="5" id="KW-0040">ANK repeat</keyword>
<dbReference type="PROSITE" id="PS50216">
    <property type="entry name" value="DHHC"/>
    <property type="match status" value="1"/>
</dbReference>
<dbReference type="EC" id="2.3.1.225" evidence="7"/>
<comment type="caution">
    <text evidence="9">The sequence shown here is derived from an EMBL/GenBank/DDBJ whole genome shotgun (WGS) entry which is preliminary data.</text>
</comment>
<feature type="transmembrane region" description="Helical" evidence="7">
    <location>
        <begin position="532"/>
        <end position="556"/>
    </location>
</feature>
<feature type="transmembrane region" description="Helical" evidence="7">
    <location>
        <begin position="576"/>
        <end position="609"/>
    </location>
</feature>